<dbReference type="AlphaFoldDB" id="A0A923M6D3"/>
<protein>
    <submittedName>
        <fullName evidence="1">DUF2946 domain-containing protein</fullName>
    </submittedName>
</protein>
<keyword evidence="2" id="KW-1185">Reference proteome</keyword>
<dbReference type="Proteomes" id="UP000596827">
    <property type="component" value="Unassembled WGS sequence"/>
</dbReference>
<comment type="caution">
    <text evidence="1">The sequence shown here is derived from an EMBL/GenBank/DDBJ whole genome shotgun (WGS) entry which is preliminary data.</text>
</comment>
<name>A0A923M6D3_9BURK</name>
<gene>
    <name evidence="1" type="ORF">H8R02_03735</name>
</gene>
<reference evidence="1" key="1">
    <citation type="submission" date="2020-08" db="EMBL/GenBank/DDBJ databases">
        <title>Ramlibacter sp. GTP1 16S ribosomal RNA gene genome sequencing and assembly.</title>
        <authorList>
            <person name="Kang M."/>
        </authorList>
    </citation>
    <scope>NUCLEOTIDE SEQUENCE</scope>
    <source>
        <strain evidence="1">GTP1</strain>
    </source>
</reference>
<dbReference type="RefSeq" id="WP_187079987.1">
    <property type="nucleotide sequence ID" value="NZ_JACORU010000001.1"/>
</dbReference>
<evidence type="ECO:0000313" key="1">
    <source>
        <dbReference type="EMBL" id="MBC5763544.1"/>
    </source>
</evidence>
<organism evidence="1 2">
    <name type="scientific">Ramlibacter albus</name>
    <dbReference type="NCBI Taxonomy" id="2079448"/>
    <lineage>
        <taxon>Bacteria</taxon>
        <taxon>Pseudomonadati</taxon>
        <taxon>Pseudomonadota</taxon>
        <taxon>Betaproteobacteria</taxon>
        <taxon>Burkholderiales</taxon>
        <taxon>Comamonadaceae</taxon>
        <taxon>Ramlibacter</taxon>
    </lineage>
</organism>
<proteinExistence type="predicted"/>
<sequence length="119" mass="12067">MQPLRQARFLARLVLAWFVFALGAAIASPLVKPQAMELVCSGSGAMKLLVKGDDGSLAQVKHTLDCPLCTTAGAPPPVVCAEIPAAQPLGRAVQAIPAAHIAALTAAPIPARGPPASLS</sequence>
<dbReference type="EMBL" id="JACORU010000001">
    <property type="protein sequence ID" value="MBC5763544.1"/>
    <property type="molecule type" value="Genomic_DNA"/>
</dbReference>
<evidence type="ECO:0000313" key="2">
    <source>
        <dbReference type="Proteomes" id="UP000596827"/>
    </source>
</evidence>
<accession>A0A923M6D3</accession>